<evidence type="ECO:0000313" key="3">
    <source>
        <dbReference type="EMBL" id="SOB53034.1"/>
    </source>
</evidence>
<dbReference type="AlphaFoldDB" id="A0AAX2H9V2"/>
<dbReference type="RefSeq" id="WP_097192114.1">
    <property type="nucleotide sequence ID" value="NZ_JAAQXX010000040.1"/>
</dbReference>
<comment type="caution">
    <text evidence="3">The sequence shown here is derived from an EMBL/GenBank/DDBJ whole genome shotgun (WGS) entry which is preliminary data.</text>
</comment>
<reference evidence="3 4" key="1">
    <citation type="submission" date="2017-08" db="EMBL/GenBank/DDBJ databases">
        <authorList>
            <person name="Chaillou S."/>
        </authorList>
    </citation>
    <scope>NUCLEOTIDE SEQUENCE [LARGE SCALE GENOMIC DNA]</scope>
    <source>
        <strain evidence="3 4">MFPA15A1205</strain>
    </source>
</reference>
<dbReference type="Pfam" id="PF05065">
    <property type="entry name" value="Phage_capsid"/>
    <property type="match status" value="1"/>
</dbReference>
<dbReference type="NCBIfam" id="TIGR01554">
    <property type="entry name" value="major_cap_HK97"/>
    <property type="match status" value="1"/>
</dbReference>
<evidence type="ECO:0000259" key="2">
    <source>
        <dbReference type="Pfam" id="PF05065"/>
    </source>
</evidence>
<dbReference type="Gene3D" id="3.30.2400.10">
    <property type="entry name" value="Major capsid protein gp5"/>
    <property type="match status" value="1"/>
</dbReference>
<evidence type="ECO:0000313" key="4">
    <source>
        <dbReference type="Proteomes" id="UP000219564"/>
    </source>
</evidence>
<name>A0AAX2H9V2_9PSED</name>
<sequence length="414" mass="45256">MPDTTHDLLKQVSAELAQATSDFSRQAEEAMTQARRAGGLSEQTKVAVDELALRFNSLTEAEAQLKTRLGEIEQEFARMPSPAASQPRTSLGAEVIKSEALKAFAACPEGGKRLNVPVSAALLSQDVPFGVVEPERLPGIDKAPKQRLFIRDLIAPGRTTSPAIFWVQQTGFTNAATMLREGQPKPYSDIKFDIKITPVTTLGHMFKASKQILDDFTQLQSTLDVEMRYGLKYLEEDEVLYGDGTGMHLHGIVSQASEYKPAFDVAQQSGIDDLRLAMLQAQLARLPASGHVLHFIDWAKIELTKDSLGRYILGNPLGLAGPLLWGLPVVATESTGFEGKFLTGAFRTGAQLFDREEANVVVSTENADDFERNLISIRCEERVALVIKRPEAFIYGPFTPPAPPSEPSTKSKAA</sequence>
<dbReference type="SUPFAM" id="SSF56563">
    <property type="entry name" value="Major capsid protein gp5"/>
    <property type="match status" value="1"/>
</dbReference>
<dbReference type="Gene3D" id="3.30.2320.10">
    <property type="entry name" value="hypothetical protein PF0899 domain"/>
    <property type="match status" value="1"/>
</dbReference>
<gene>
    <name evidence="3" type="ORF">PLUA15_270016</name>
</gene>
<feature type="domain" description="Phage capsid-like C-terminal" evidence="2">
    <location>
        <begin position="131"/>
        <end position="396"/>
    </location>
</feature>
<dbReference type="InterPro" id="IPR024455">
    <property type="entry name" value="Phage_capsid"/>
</dbReference>
<comment type="subcellular location">
    <subcellularLocation>
        <location evidence="1">Virion</location>
    </subcellularLocation>
</comment>
<protein>
    <submittedName>
        <fullName evidence="3">Capsid protein</fullName>
    </submittedName>
</protein>
<accession>A0AAX2H9V2</accession>
<organism evidence="3 4">
    <name type="scientific">Pseudomonas lundensis</name>
    <dbReference type="NCBI Taxonomy" id="86185"/>
    <lineage>
        <taxon>Bacteria</taxon>
        <taxon>Pseudomonadati</taxon>
        <taxon>Pseudomonadota</taxon>
        <taxon>Gammaproteobacteria</taxon>
        <taxon>Pseudomonadales</taxon>
        <taxon>Pseudomonadaceae</taxon>
        <taxon>Pseudomonas</taxon>
    </lineage>
</organism>
<dbReference type="EMBL" id="OBKZ01000020">
    <property type="protein sequence ID" value="SOB53034.1"/>
    <property type="molecule type" value="Genomic_DNA"/>
</dbReference>
<dbReference type="InterPro" id="IPR054612">
    <property type="entry name" value="Phage_capsid-like_C"/>
</dbReference>
<evidence type="ECO:0000256" key="1">
    <source>
        <dbReference type="ARBA" id="ARBA00004328"/>
    </source>
</evidence>
<proteinExistence type="predicted"/>
<dbReference type="Proteomes" id="UP000219564">
    <property type="component" value="Unassembled WGS sequence"/>
</dbReference>